<gene>
    <name evidence="2" type="ORF">GCM10023321_57430</name>
</gene>
<feature type="transmembrane region" description="Helical" evidence="1">
    <location>
        <begin position="153"/>
        <end position="177"/>
    </location>
</feature>
<feature type="transmembrane region" description="Helical" evidence="1">
    <location>
        <begin position="30"/>
        <end position="54"/>
    </location>
</feature>
<dbReference type="RefSeq" id="WP_185062957.1">
    <property type="nucleotide sequence ID" value="NZ_BAABJP010000035.1"/>
</dbReference>
<protein>
    <recommendedName>
        <fullName evidence="4">DUF4386 domain-containing protein</fullName>
    </recommendedName>
</protein>
<keyword evidence="1" id="KW-0812">Transmembrane</keyword>
<evidence type="ECO:0000256" key="1">
    <source>
        <dbReference type="SAM" id="Phobius"/>
    </source>
</evidence>
<sequence>MDTTDAGPKSTSRAPLPGCDGYANRRLQTLCVWCGPAMVFGWIASFALLAGFIPPPSPRLTPEDLVALYSEHTLAIRLGLMLTMFASALLVPFAAVISAQMRRIEGTRAVLAPTQLVSGGLLALEFIIPLMVWQTAAYRPEIGPVLIRMLNDMGWLMFVGVISSAVVQFACIGLVIVTDARHSGVFPRWSGYFNLWVALLVAPAGIVPFCQDGPFAWNGVFAFFLPMVVFATWAVVMVVLLRRAIGQDDGATLAGGPGLSAEAHRALAAEPAEGRG</sequence>
<keyword evidence="3" id="KW-1185">Reference proteome</keyword>
<feature type="transmembrane region" description="Helical" evidence="1">
    <location>
        <begin position="189"/>
        <end position="209"/>
    </location>
</feature>
<proteinExistence type="predicted"/>
<feature type="transmembrane region" description="Helical" evidence="1">
    <location>
        <begin position="215"/>
        <end position="241"/>
    </location>
</feature>
<dbReference type="EMBL" id="BAABJP010000035">
    <property type="protein sequence ID" value="GAA5166360.1"/>
    <property type="molecule type" value="Genomic_DNA"/>
</dbReference>
<evidence type="ECO:0000313" key="2">
    <source>
        <dbReference type="EMBL" id="GAA5166360.1"/>
    </source>
</evidence>
<feature type="transmembrane region" description="Helical" evidence="1">
    <location>
        <begin position="74"/>
        <end position="97"/>
    </location>
</feature>
<keyword evidence="1" id="KW-1133">Transmembrane helix</keyword>
<evidence type="ECO:0008006" key="4">
    <source>
        <dbReference type="Google" id="ProtNLM"/>
    </source>
</evidence>
<feature type="transmembrane region" description="Helical" evidence="1">
    <location>
        <begin position="109"/>
        <end position="133"/>
    </location>
</feature>
<dbReference type="Proteomes" id="UP001428817">
    <property type="component" value="Unassembled WGS sequence"/>
</dbReference>
<organism evidence="2 3">
    <name type="scientific">Pseudonocardia eucalypti</name>
    <dbReference type="NCBI Taxonomy" id="648755"/>
    <lineage>
        <taxon>Bacteria</taxon>
        <taxon>Bacillati</taxon>
        <taxon>Actinomycetota</taxon>
        <taxon>Actinomycetes</taxon>
        <taxon>Pseudonocardiales</taxon>
        <taxon>Pseudonocardiaceae</taxon>
        <taxon>Pseudonocardia</taxon>
    </lineage>
</organism>
<accession>A0ABP9QSJ7</accession>
<comment type="caution">
    <text evidence="2">The sequence shown here is derived from an EMBL/GenBank/DDBJ whole genome shotgun (WGS) entry which is preliminary data.</text>
</comment>
<name>A0ABP9QSJ7_9PSEU</name>
<evidence type="ECO:0000313" key="3">
    <source>
        <dbReference type="Proteomes" id="UP001428817"/>
    </source>
</evidence>
<keyword evidence="1" id="KW-0472">Membrane</keyword>
<reference evidence="3" key="1">
    <citation type="journal article" date="2019" name="Int. J. Syst. Evol. Microbiol.">
        <title>The Global Catalogue of Microorganisms (GCM) 10K type strain sequencing project: providing services to taxonomists for standard genome sequencing and annotation.</title>
        <authorList>
            <consortium name="The Broad Institute Genomics Platform"/>
            <consortium name="The Broad Institute Genome Sequencing Center for Infectious Disease"/>
            <person name="Wu L."/>
            <person name="Ma J."/>
        </authorList>
    </citation>
    <scope>NUCLEOTIDE SEQUENCE [LARGE SCALE GENOMIC DNA]</scope>
    <source>
        <strain evidence="3">JCM 18303</strain>
    </source>
</reference>